<feature type="compositionally biased region" description="Basic and acidic residues" evidence="1">
    <location>
        <begin position="69"/>
        <end position="81"/>
    </location>
</feature>
<keyword evidence="3" id="KW-1185">Reference proteome</keyword>
<dbReference type="VEuPathDB" id="VectorBase:AMAM009771"/>
<feature type="region of interest" description="Disordered" evidence="1">
    <location>
        <begin position="1"/>
        <end position="97"/>
    </location>
</feature>
<protein>
    <submittedName>
        <fullName evidence="2">Uncharacterized protein</fullName>
    </submittedName>
</protein>
<feature type="compositionally biased region" description="Basic and acidic residues" evidence="1">
    <location>
        <begin position="37"/>
        <end position="52"/>
    </location>
</feature>
<feature type="compositionally biased region" description="Basic residues" evidence="1">
    <location>
        <begin position="19"/>
        <end position="28"/>
    </location>
</feature>
<feature type="compositionally biased region" description="Acidic residues" evidence="1">
    <location>
        <begin position="82"/>
        <end position="94"/>
    </location>
</feature>
<name>A0A182SMJ6_9DIPT</name>
<reference evidence="3" key="1">
    <citation type="submission" date="2013-09" db="EMBL/GenBank/DDBJ databases">
        <title>The Genome Sequence of Anopheles maculatus species B.</title>
        <authorList>
            <consortium name="The Broad Institute Genomics Platform"/>
            <person name="Neafsey D.E."/>
            <person name="Besansky N."/>
            <person name="Howell P."/>
            <person name="Walton C."/>
            <person name="Young S.K."/>
            <person name="Zeng Q."/>
            <person name="Gargeya S."/>
            <person name="Fitzgerald M."/>
            <person name="Haas B."/>
            <person name="Abouelleil A."/>
            <person name="Allen A.W."/>
            <person name="Alvarado L."/>
            <person name="Arachchi H.M."/>
            <person name="Berlin A.M."/>
            <person name="Chapman S.B."/>
            <person name="Gainer-Dewar J."/>
            <person name="Goldberg J."/>
            <person name="Griggs A."/>
            <person name="Gujja S."/>
            <person name="Hansen M."/>
            <person name="Howarth C."/>
            <person name="Imamovic A."/>
            <person name="Ireland A."/>
            <person name="Larimer J."/>
            <person name="McCowan C."/>
            <person name="Murphy C."/>
            <person name="Pearson M."/>
            <person name="Poon T.W."/>
            <person name="Priest M."/>
            <person name="Roberts A."/>
            <person name="Saif S."/>
            <person name="Shea T."/>
            <person name="Sisk P."/>
            <person name="Sykes S."/>
            <person name="Wortman J."/>
            <person name="Nusbaum C."/>
            <person name="Birren B."/>
        </authorList>
    </citation>
    <scope>NUCLEOTIDE SEQUENCE [LARGE SCALE GENOMIC DNA]</scope>
    <source>
        <strain evidence="3">maculatus3</strain>
    </source>
</reference>
<sequence>SATGSQPRRDTDEAEHRLRQNQHHHHPARSNGAGGRQPRDSSHPEEAQRVEDENVAVPSVARPASRNTRARDGGHQHHGHDSDEDDEDVQEADLGENGVSATLLTSVSSRGRIRRINPKVDDVVYDIGDVMLFSTSPPGATLEELEFILVERSLLLTITAQTTHLALVYGRQQYVDNTGRPVLYDRSIELIFHHQHTFPIDVHPEVVEFVIGRILIHDIAQIDQLLIIYVYRHGRRGAAATVTVARFVDQIVPTGIDLYALLIIQHKDSHLGCERTVGGQQKTVPHPIFIPDVVR</sequence>
<dbReference type="AlphaFoldDB" id="A0A182SMJ6"/>
<dbReference type="Proteomes" id="UP000075901">
    <property type="component" value="Unassembled WGS sequence"/>
</dbReference>
<feature type="compositionally biased region" description="Basic and acidic residues" evidence="1">
    <location>
        <begin position="7"/>
        <end position="18"/>
    </location>
</feature>
<accession>A0A182SMJ6</accession>
<evidence type="ECO:0000256" key="1">
    <source>
        <dbReference type="SAM" id="MobiDB-lite"/>
    </source>
</evidence>
<evidence type="ECO:0000313" key="3">
    <source>
        <dbReference type="Proteomes" id="UP000075901"/>
    </source>
</evidence>
<dbReference type="EnsemblMetazoa" id="AMAM009771-RA">
    <property type="protein sequence ID" value="AMAM009771-PA"/>
    <property type="gene ID" value="AMAM009771"/>
</dbReference>
<reference evidence="2" key="2">
    <citation type="submission" date="2020-05" db="UniProtKB">
        <authorList>
            <consortium name="EnsemblMetazoa"/>
        </authorList>
    </citation>
    <scope>IDENTIFICATION</scope>
    <source>
        <strain evidence="2">maculatus3</strain>
    </source>
</reference>
<proteinExistence type="predicted"/>
<organism evidence="2 3">
    <name type="scientific">Anopheles maculatus</name>
    <dbReference type="NCBI Taxonomy" id="74869"/>
    <lineage>
        <taxon>Eukaryota</taxon>
        <taxon>Metazoa</taxon>
        <taxon>Ecdysozoa</taxon>
        <taxon>Arthropoda</taxon>
        <taxon>Hexapoda</taxon>
        <taxon>Insecta</taxon>
        <taxon>Pterygota</taxon>
        <taxon>Neoptera</taxon>
        <taxon>Endopterygota</taxon>
        <taxon>Diptera</taxon>
        <taxon>Nematocera</taxon>
        <taxon>Culicoidea</taxon>
        <taxon>Culicidae</taxon>
        <taxon>Anophelinae</taxon>
        <taxon>Anopheles</taxon>
        <taxon>Anopheles maculatus group</taxon>
    </lineage>
</organism>
<evidence type="ECO:0000313" key="2">
    <source>
        <dbReference type="EnsemblMetazoa" id="AMAM009771-PA"/>
    </source>
</evidence>